<dbReference type="Proteomes" id="UP001562354">
    <property type="component" value="Unassembled WGS sequence"/>
</dbReference>
<reference evidence="1 2" key="1">
    <citation type="submission" date="2024-07" db="EMBL/GenBank/DDBJ databases">
        <title>Draft sequence of the Neodothiora populina.</title>
        <authorList>
            <person name="Drown D.D."/>
            <person name="Schuette U.S."/>
            <person name="Buechlein A.B."/>
            <person name="Rusch D.R."/>
            <person name="Winton L.W."/>
            <person name="Adams G.A."/>
        </authorList>
    </citation>
    <scope>NUCLEOTIDE SEQUENCE [LARGE SCALE GENOMIC DNA]</scope>
    <source>
        <strain evidence="1 2">CPC 39397</strain>
    </source>
</reference>
<protein>
    <submittedName>
        <fullName evidence="1">Uncharacterized protein</fullName>
    </submittedName>
</protein>
<evidence type="ECO:0000313" key="2">
    <source>
        <dbReference type="Proteomes" id="UP001562354"/>
    </source>
</evidence>
<gene>
    <name evidence="1" type="ORF">AAFC00_003678</name>
</gene>
<evidence type="ECO:0000313" key="1">
    <source>
        <dbReference type="EMBL" id="KAL1304733.1"/>
    </source>
</evidence>
<comment type="caution">
    <text evidence="1">The sequence shown here is derived from an EMBL/GenBank/DDBJ whole genome shotgun (WGS) entry which is preliminary data.</text>
</comment>
<dbReference type="EMBL" id="JBFMKM010000008">
    <property type="protein sequence ID" value="KAL1304733.1"/>
    <property type="molecule type" value="Genomic_DNA"/>
</dbReference>
<proteinExistence type="predicted"/>
<sequence>MDMEKLQRMQAAAAQRTG</sequence>
<organism evidence="1 2">
    <name type="scientific">Neodothiora populina</name>
    <dbReference type="NCBI Taxonomy" id="2781224"/>
    <lineage>
        <taxon>Eukaryota</taxon>
        <taxon>Fungi</taxon>
        <taxon>Dikarya</taxon>
        <taxon>Ascomycota</taxon>
        <taxon>Pezizomycotina</taxon>
        <taxon>Dothideomycetes</taxon>
        <taxon>Dothideomycetidae</taxon>
        <taxon>Dothideales</taxon>
        <taxon>Dothioraceae</taxon>
        <taxon>Neodothiora</taxon>
    </lineage>
</organism>
<keyword evidence="2" id="KW-1185">Reference proteome</keyword>
<name>A0ABR3PFJ2_9PEZI</name>
<accession>A0ABR3PFJ2</accession>